<gene>
    <name evidence="1" type="ORF">ACE41H_24595</name>
</gene>
<organism evidence="1 2">
    <name type="scientific">Paenibacillus enshidis</name>
    <dbReference type="NCBI Taxonomy" id="1458439"/>
    <lineage>
        <taxon>Bacteria</taxon>
        <taxon>Bacillati</taxon>
        <taxon>Bacillota</taxon>
        <taxon>Bacilli</taxon>
        <taxon>Bacillales</taxon>
        <taxon>Paenibacillaceae</taxon>
        <taxon>Paenibacillus</taxon>
    </lineage>
</organism>
<comment type="caution">
    <text evidence="1">The sequence shown here is derived from an EMBL/GenBank/DDBJ whole genome shotgun (WGS) entry which is preliminary data.</text>
</comment>
<evidence type="ECO:0000313" key="2">
    <source>
        <dbReference type="Proteomes" id="UP001580346"/>
    </source>
</evidence>
<keyword evidence="2" id="KW-1185">Reference proteome</keyword>
<protein>
    <recommendedName>
        <fullName evidence="3">Sporulation histidine kinase inhibitor Sda</fullName>
    </recommendedName>
</protein>
<dbReference type="Proteomes" id="UP001580346">
    <property type="component" value="Unassembled WGS sequence"/>
</dbReference>
<name>A0ABV5B0E9_9BACL</name>
<proteinExistence type="predicted"/>
<dbReference type="EMBL" id="JBHHMI010000048">
    <property type="protein sequence ID" value="MFB5269940.1"/>
    <property type="molecule type" value="Genomic_DNA"/>
</dbReference>
<evidence type="ECO:0000313" key="1">
    <source>
        <dbReference type="EMBL" id="MFB5269940.1"/>
    </source>
</evidence>
<dbReference type="RefSeq" id="WP_375358210.1">
    <property type="nucleotide sequence ID" value="NZ_JBHHMI010000048.1"/>
</dbReference>
<accession>A0ABV5B0E9</accession>
<sequence>MARISINTTLEQELYNQIKFLALRLSVERNEKVNANDLIEEGMRYVLEKYEGSKS</sequence>
<reference evidence="1 2" key="1">
    <citation type="submission" date="2024-09" db="EMBL/GenBank/DDBJ databases">
        <title>Paenibacillus zeirhizospherea sp. nov., isolated from surface of the maize (Zea mays) roots in a horticulture field, Hungary.</title>
        <authorList>
            <person name="Marton D."/>
            <person name="Farkas M."/>
            <person name="Bedics A."/>
            <person name="Toth E."/>
            <person name="Tancsics A."/>
            <person name="Boka K."/>
            <person name="Maroti G."/>
            <person name="Kriszt B."/>
            <person name="Cserhati M."/>
        </authorList>
    </citation>
    <scope>NUCLEOTIDE SEQUENCE [LARGE SCALE GENOMIC DNA]</scope>
    <source>
        <strain evidence="1 2">KCTC 33519</strain>
    </source>
</reference>
<evidence type="ECO:0008006" key="3">
    <source>
        <dbReference type="Google" id="ProtNLM"/>
    </source>
</evidence>